<proteinExistence type="predicted"/>
<reference evidence="1 2" key="1">
    <citation type="submission" date="2024-07" db="EMBL/GenBank/DDBJ databases">
        <title>Uliginosibacterium paludis KCTC:42655.</title>
        <authorList>
            <person name="Kim M.K."/>
        </authorList>
    </citation>
    <scope>NUCLEOTIDE SEQUENCE [LARGE SCALE GENOMIC DNA]</scope>
    <source>
        <strain evidence="1 2">KCTC 42655</strain>
    </source>
</reference>
<evidence type="ECO:0000313" key="2">
    <source>
        <dbReference type="Proteomes" id="UP001548590"/>
    </source>
</evidence>
<organism evidence="1 2">
    <name type="scientific">Uliginosibacterium paludis</name>
    <dbReference type="NCBI Taxonomy" id="1615952"/>
    <lineage>
        <taxon>Bacteria</taxon>
        <taxon>Pseudomonadati</taxon>
        <taxon>Pseudomonadota</taxon>
        <taxon>Betaproteobacteria</taxon>
        <taxon>Rhodocyclales</taxon>
        <taxon>Zoogloeaceae</taxon>
        <taxon>Uliginosibacterium</taxon>
    </lineage>
</organism>
<name>A0ABV2CUF7_9RHOO</name>
<keyword evidence="2" id="KW-1185">Reference proteome</keyword>
<accession>A0ABV2CUF7</accession>
<sequence length="75" mass="8325">MATREPTDAMRAQLRIHLAYLADVQGWTKAQRIELVADYQQAMQTEEGFAVIEAHLASVTPHQSAFLAKIGRTTA</sequence>
<evidence type="ECO:0000313" key="1">
    <source>
        <dbReference type="EMBL" id="MET1491570.1"/>
    </source>
</evidence>
<comment type="caution">
    <text evidence="1">The sequence shown here is derived from an EMBL/GenBank/DDBJ whole genome shotgun (WGS) entry which is preliminary data.</text>
</comment>
<protein>
    <submittedName>
        <fullName evidence="1">Uncharacterized protein</fullName>
    </submittedName>
</protein>
<dbReference type="RefSeq" id="WP_345929539.1">
    <property type="nucleotide sequence ID" value="NZ_JBDIVF010000010.1"/>
</dbReference>
<dbReference type="Proteomes" id="UP001548590">
    <property type="component" value="Unassembled WGS sequence"/>
</dbReference>
<dbReference type="EMBL" id="JBEWLZ010000013">
    <property type="protein sequence ID" value="MET1491570.1"/>
    <property type="molecule type" value="Genomic_DNA"/>
</dbReference>
<gene>
    <name evidence="1" type="ORF">ABVT11_17150</name>
</gene>